<dbReference type="OrthoDB" id="3852193at2"/>
<gene>
    <name evidence="1" type="ORF">BIV23_11960</name>
</gene>
<reference evidence="1 2" key="1">
    <citation type="submission" date="2016-10" db="EMBL/GenBank/DDBJ databases">
        <title>Genome sequence of Streptomyces sp. MUSC 1.</title>
        <authorList>
            <person name="Lee L.-H."/>
            <person name="Ser H.-L."/>
            <person name="Law J.W.-F."/>
        </authorList>
    </citation>
    <scope>NUCLEOTIDE SEQUENCE [LARGE SCALE GENOMIC DNA]</scope>
    <source>
        <strain evidence="1 2">MUSC 1</strain>
    </source>
</reference>
<accession>A0A1S2QJL6</accession>
<keyword evidence="2" id="KW-1185">Reference proteome</keyword>
<protein>
    <submittedName>
        <fullName evidence="1">Uncharacterized protein</fullName>
    </submittedName>
</protein>
<proteinExistence type="predicted"/>
<name>A0A1S2QJL6_9ACTN</name>
<dbReference type="AlphaFoldDB" id="A0A1S2QJL6"/>
<dbReference type="Proteomes" id="UP000179642">
    <property type="component" value="Unassembled WGS sequence"/>
</dbReference>
<evidence type="ECO:0000313" key="2">
    <source>
        <dbReference type="Proteomes" id="UP000179642"/>
    </source>
</evidence>
<organism evidence="1 2">
    <name type="scientific">Streptomyces monashensis</name>
    <dbReference type="NCBI Taxonomy" id="1678012"/>
    <lineage>
        <taxon>Bacteria</taxon>
        <taxon>Bacillati</taxon>
        <taxon>Actinomycetota</taxon>
        <taxon>Actinomycetes</taxon>
        <taxon>Kitasatosporales</taxon>
        <taxon>Streptomycetaceae</taxon>
        <taxon>Streptomyces</taxon>
    </lineage>
</organism>
<comment type="caution">
    <text evidence="1">The sequence shown here is derived from an EMBL/GenBank/DDBJ whole genome shotgun (WGS) entry which is preliminary data.</text>
</comment>
<evidence type="ECO:0000313" key="1">
    <source>
        <dbReference type="EMBL" id="OIK05656.1"/>
    </source>
</evidence>
<sequence>MIAGAAGLGVVAGVCTGYVIQAGRPPTKLPSLSQPVVAQAKGTVEPLSAADDRRVKTDGDLRKLLLKRPEGARATDFGSSDGWMDLADYASDFKKPTGAFKDELQSEFRRAAQTTWQTGTYTVEIRLVQYHQVSAPGAAKRVEEQRYWAEREPDTNSSPLPGTGDGMVYVHRTPKAASGYQPEYSAEALASRGDIYMDVWISDTQPIPENKIMELAERQVAQL</sequence>
<dbReference type="EMBL" id="MLYO01000019">
    <property type="protein sequence ID" value="OIK05656.1"/>
    <property type="molecule type" value="Genomic_DNA"/>
</dbReference>